<dbReference type="EMBL" id="CM042048">
    <property type="protein sequence ID" value="KAI3758352.1"/>
    <property type="molecule type" value="Genomic_DNA"/>
</dbReference>
<gene>
    <name evidence="1" type="ORF">L6452_05912</name>
</gene>
<evidence type="ECO:0000313" key="2">
    <source>
        <dbReference type="Proteomes" id="UP001055879"/>
    </source>
</evidence>
<organism evidence="1 2">
    <name type="scientific">Arctium lappa</name>
    <name type="common">Greater burdock</name>
    <name type="synonym">Lappa major</name>
    <dbReference type="NCBI Taxonomy" id="4217"/>
    <lineage>
        <taxon>Eukaryota</taxon>
        <taxon>Viridiplantae</taxon>
        <taxon>Streptophyta</taxon>
        <taxon>Embryophyta</taxon>
        <taxon>Tracheophyta</taxon>
        <taxon>Spermatophyta</taxon>
        <taxon>Magnoliopsida</taxon>
        <taxon>eudicotyledons</taxon>
        <taxon>Gunneridae</taxon>
        <taxon>Pentapetalae</taxon>
        <taxon>asterids</taxon>
        <taxon>campanulids</taxon>
        <taxon>Asterales</taxon>
        <taxon>Asteraceae</taxon>
        <taxon>Carduoideae</taxon>
        <taxon>Cardueae</taxon>
        <taxon>Arctiinae</taxon>
        <taxon>Arctium</taxon>
    </lineage>
</organism>
<name>A0ACB9EIS5_ARCLA</name>
<evidence type="ECO:0000313" key="1">
    <source>
        <dbReference type="EMBL" id="KAI3758352.1"/>
    </source>
</evidence>
<dbReference type="Proteomes" id="UP001055879">
    <property type="component" value="Linkage Group LG02"/>
</dbReference>
<proteinExistence type="predicted"/>
<reference evidence="2" key="1">
    <citation type="journal article" date="2022" name="Mol. Ecol. Resour.">
        <title>The genomes of chicory, endive, great burdock and yacon provide insights into Asteraceae palaeo-polyploidization history and plant inulin production.</title>
        <authorList>
            <person name="Fan W."/>
            <person name="Wang S."/>
            <person name="Wang H."/>
            <person name="Wang A."/>
            <person name="Jiang F."/>
            <person name="Liu H."/>
            <person name="Zhao H."/>
            <person name="Xu D."/>
            <person name="Zhang Y."/>
        </authorList>
    </citation>
    <scope>NUCLEOTIDE SEQUENCE [LARGE SCALE GENOMIC DNA]</scope>
    <source>
        <strain evidence="2">cv. Niubang</strain>
    </source>
</reference>
<accession>A0ACB9EIS5</accession>
<keyword evidence="2" id="KW-1185">Reference proteome</keyword>
<reference evidence="1 2" key="2">
    <citation type="journal article" date="2022" name="Mol. Ecol. Resour.">
        <title>The genomes of chicory, endive, great burdock and yacon provide insights into Asteraceae paleo-polyploidization history and plant inulin production.</title>
        <authorList>
            <person name="Fan W."/>
            <person name="Wang S."/>
            <person name="Wang H."/>
            <person name="Wang A."/>
            <person name="Jiang F."/>
            <person name="Liu H."/>
            <person name="Zhao H."/>
            <person name="Xu D."/>
            <person name="Zhang Y."/>
        </authorList>
    </citation>
    <scope>NUCLEOTIDE SEQUENCE [LARGE SCALE GENOMIC DNA]</scope>
    <source>
        <strain evidence="2">cv. Niubang</strain>
    </source>
</reference>
<sequence>MKLKKLRALDSLSESVQQREEPEGILFKEVAVEISDSASEETIFEGVKEKHSEAREKSSSSSSEESEAESES</sequence>
<comment type="caution">
    <text evidence="1">The sequence shown here is derived from an EMBL/GenBank/DDBJ whole genome shotgun (WGS) entry which is preliminary data.</text>
</comment>
<protein>
    <submittedName>
        <fullName evidence="1">Uncharacterized protein</fullName>
    </submittedName>
</protein>